<evidence type="ECO:0000259" key="8">
    <source>
        <dbReference type="PROSITE" id="PS50172"/>
    </source>
</evidence>
<dbReference type="OrthoDB" id="10249888at2759"/>
<feature type="domain" description="BRCT" evidence="8">
    <location>
        <begin position="257"/>
        <end position="346"/>
    </location>
</feature>
<dbReference type="PROSITE" id="PS50969">
    <property type="entry name" value="FCP1"/>
    <property type="match status" value="1"/>
</dbReference>
<dbReference type="Gene3D" id="3.40.50.10190">
    <property type="entry name" value="BRCT domain"/>
    <property type="match status" value="1"/>
</dbReference>
<dbReference type="GO" id="GO:0008420">
    <property type="term" value="F:RNA polymerase II CTD heptapeptide repeat phosphatase activity"/>
    <property type="evidence" value="ECO:0000318"/>
    <property type="project" value="GO_Central"/>
</dbReference>
<dbReference type="Pfam" id="PF00533">
    <property type="entry name" value="BRCT"/>
    <property type="match status" value="1"/>
</dbReference>
<evidence type="ECO:0000256" key="2">
    <source>
        <dbReference type="ARBA" id="ARBA00013081"/>
    </source>
</evidence>
<reference evidence="10" key="1">
    <citation type="submission" date="2006-10" db="EMBL/GenBank/DDBJ databases">
        <authorList>
            <person name="Amadeo P."/>
            <person name="Zhao Q."/>
            <person name="Wortman J."/>
            <person name="Fraser-Liggett C."/>
            <person name="Carlton J."/>
        </authorList>
    </citation>
    <scope>NUCLEOTIDE SEQUENCE</scope>
    <source>
        <strain evidence="10">G3</strain>
    </source>
</reference>
<dbReference type="InterPro" id="IPR004274">
    <property type="entry name" value="FCP1_dom"/>
</dbReference>
<evidence type="ECO:0000256" key="5">
    <source>
        <dbReference type="ARBA" id="ARBA00047761"/>
    </source>
</evidence>
<protein>
    <recommendedName>
        <fullName evidence="2">protein-serine/threonine phosphatase</fullName>
        <ecNumber evidence="2">3.1.3.16</ecNumber>
    </recommendedName>
</protein>
<dbReference type="Pfam" id="PF03031">
    <property type="entry name" value="NIF"/>
    <property type="match status" value="1"/>
</dbReference>
<dbReference type="InterPro" id="IPR023214">
    <property type="entry name" value="HAD_sf"/>
</dbReference>
<evidence type="ECO:0000256" key="3">
    <source>
        <dbReference type="ARBA" id="ARBA00022801"/>
    </source>
</evidence>
<comment type="catalytic activity">
    <reaction evidence="6">
        <text>O-phospho-L-threonyl-[protein] + H2O = L-threonyl-[protein] + phosphate</text>
        <dbReference type="Rhea" id="RHEA:47004"/>
        <dbReference type="Rhea" id="RHEA-COMP:11060"/>
        <dbReference type="Rhea" id="RHEA-COMP:11605"/>
        <dbReference type="ChEBI" id="CHEBI:15377"/>
        <dbReference type="ChEBI" id="CHEBI:30013"/>
        <dbReference type="ChEBI" id="CHEBI:43474"/>
        <dbReference type="ChEBI" id="CHEBI:61977"/>
        <dbReference type="EC" id="3.1.3.16"/>
    </reaction>
</comment>
<proteinExistence type="predicted"/>
<dbReference type="SUPFAM" id="SSF56784">
    <property type="entry name" value="HAD-like"/>
    <property type="match status" value="1"/>
</dbReference>
<dbReference type="InterPro" id="IPR001357">
    <property type="entry name" value="BRCT_dom"/>
</dbReference>
<sequence>MQAETPISVPSKQENPVDEKGSSPCLSPKSGLVISYNEANDIQASNKQQYQENSVLGITIRLEKVLLDIMHADSTADFDSKISNAYRDMFIKIEEPTPTLIRLRPGIDNFLKSITEHFKIVLISGLDQYIINEVVKRLDPMHTYFGNRIYRDQDFDFKNDENNYYLFPPSSDLTVILDTSRDHWKNDNGFTFSGFVFVCPYNYFQPSTIINVSEDIALPLVSKLDSVLFGLSRYLEQIHLFYYVKKVDSIVLSIGFAQHPILKGCYICIPDLSPEEAKNFDILIARFGGKFMPSYDSAATHLVISSKDSPAIAQASQYNGVYITTIGWIVDTFTHYEKKDERNYPLIGVDSPTHGPNPIEQYTGESSTDISSGDIDYEDSSDSYSDEEMTREYLEFY</sequence>
<evidence type="ECO:0000313" key="10">
    <source>
        <dbReference type="EMBL" id="EAY14736.1"/>
    </source>
</evidence>
<dbReference type="PANTHER" id="PTHR23081">
    <property type="entry name" value="RNA POLYMERASE II CTD PHOSPHATASE"/>
    <property type="match status" value="1"/>
</dbReference>
<reference evidence="10" key="2">
    <citation type="journal article" date="2007" name="Science">
        <title>Draft genome sequence of the sexually transmitted pathogen Trichomonas vaginalis.</title>
        <authorList>
            <person name="Carlton J.M."/>
            <person name="Hirt R.P."/>
            <person name="Silva J.C."/>
            <person name="Delcher A.L."/>
            <person name="Schatz M."/>
            <person name="Zhao Q."/>
            <person name="Wortman J.R."/>
            <person name="Bidwell S.L."/>
            <person name="Alsmark U.C.M."/>
            <person name="Besteiro S."/>
            <person name="Sicheritz-Ponten T."/>
            <person name="Noel C.J."/>
            <person name="Dacks J.B."/>
            <person name="Foster P.G."/>
            <person name="Simillion C."/>
            <person name="Van de Peer Y."/>
            <person name="Miranda-Saavedra D."/>
            <person name="Barton G.J."/>
            <person name="Westrop G.D."/>
            <person name="Mueller S."/>
            <person name="Dessi D."/>
            <person name="Fiori P.L."/>
            <person name="Ren Q."/>
            <person name="Paulsen I."/>
            <person name="Zhang H."/>
            <person name="Bastida-Corcuera F.D."/>
            <person name="Simoes-Barbosa A."/>
            <person name="Brown M.T."/>
            <person name="Hayes R.D."/>
            <person name="Mukherjee M."/>
            <person name="Okumura C.Y."/>
            <person name="Schneider R."/>
            <person name="Smith A.J."/>
            <person name="Vanacova S."/>
            <person name="Villalvazo M."/>
            <person name="Haas B.J."/>
            <person name="Pertea M."/>
            <person name="Feldblyum T.V."/>
            <person name="Utterback T.R."/>
            <person name="Shu C.L."/>
            <person name="Osoegawa K."/>
            <person name="de Jong P.J."/>
            <person name="Hrdy I."/>
            <person name="Horvathova L."/>
            <person name="Zubacova Z."/>
            <person name="Dolezal P."/>
            <person name="Malik S.B."/>
            <person name="Logsdon J.M. Jr."/>
            <person name="Henze K."/>
            <person name="Gupta A."/>
            <person name="Wang C.C."/>
            <person name="Dunne R.L."/>
            <person name="Upcroft J.A."/>
            <person name="Upcroft P."/>
            <person name="White O."/>
            <person name="Salzberg S.L."/>
            <person name="Tang P."/>
            <person name="Chiu C.-H."/>
            <person name="Lee Y.-S."/>
            <person name="Embley T.M."/>
            <person name="Coombs G.H."/>
            <person name="Mottram J.C."/>
            <person name="Tachezy J."/>
            <person name="Fraser-Liggett C.M."/>
            <person name="Johnson P.J."/>
        </authorList>
    </citation>
    <scope>NUCLEOTIDE SEQUENCE [LARGE SCALE GENOMIC DNA]</scope>
    <source>
        <strain evidence="10">G3</strain>
    </source>
</reference>
<evidence type="ECO:0000256" key="1">
    <source>
        <dbReference type="ARBA" id="ARBA00004123"/>
    </source>
</evidence>
<feature type="region of interest" description="Disordered" evidence="7">
    <location>
        <begin position="1"/>
        <end position="26"/>
    </location>
</feature>
<dbReference type="RefSeq" id="XP_001326959.1">
    <property type="nucleotide sequence ID" value="XM_001326924.1"/>
</dbReference>
<evidence type="ECO:0000256" key="4">
    <source>
        <dbReference type="ARBA" id="ARBA00023242"/>
    </source>
</evidence>
<dbReference type="KEGG" id="tva:4772730"/>
<dbReference type="VEuPathDB" id="TrichDB:TVAGG3_0960840"/>
<keyword evidence="4" id="KW-0539">Nucleus</keyword>
<dbReference type="InterPro" id="IPR039189">
    <property type="entry name" value="Fcp1"/>
</dbReference>
<accession>A2DY00</accession>
<dbReference type="AlphaFoldDB" id="A2DY00"/>
<dbReference type="Proteomes" id="UP000001542">
    <property type="component" value="Unassembled WGS sequence"/>
</dbReference>
<evidence type="ECO:0000256" key="6">
    <source>
        <dbReference type="ARBA" id="ARBA00048336"/>
    </source>
</evidence>
<dbReference type="InterPro" id="IPR036420">
    <property type="entry name" value="BRCT_dom_sf"/>
</dbReference>
<dbReference type="SUPFAM" id="SSF52113">
    <property type="entry name" value="BRCT domain"/>
    <property type="match status" value="1"/>
</dbReference>
<dbReference type="InterPro" id="IPR036412">
    <property type="entry name" value="HAD-like_sf"/>
</dbReference>
<feature type="domain" description="FCP1 homology" evidence="9">
    <location>
        <begin position="51"/>
        <end position="224"/>
    </location>
</feature>
<keyword evidence="11" id="KW-1185">Reference proteome</keyword>
<dbReference type="PROSITE" id="PS50172">
    <property type="entry name" value="BRCT"/>
    <property type="match status" value="1"/>
</dbReference>
<dbReference type="SMR" id="A2DY00"/>
<evidence type="ECO:0000313" key="11">
    <source>
        <dbReference type="Proteomes" id="UP000001542"/>
    </source>
</evidence>
<feature type="region of interest" description="Disordered" evidence="7">
    <location>
        <begin position="347"/>
        <end position="389"/>
    </location>
</feature>
<dbReference type="SMART" id="SM00577">
    <property type="entry name" value="CPDc"/>
    <property type="match status" value="1"/>
</dbReference>
<comment type="catalytic activity">
    <reaction evidence="5">
        <text>O-phospho-L-seryl-[protein] + H2O = L-seryl-[protein] + phosphate</text>
        <dbReference type="Rhea" id="RHEA:20629"/>
        <dbReference type="Rhea" id="RHEA-COMP:9863"/>
        <dbReference type="Rhea" id="RHEA-COMP:11604"/>
        <dbReference type="ChEBI" id="CHEBI:15377"/>
        <dbReference type="ChEBI" id="CHEBI:29999"/>
        <dbReference type="ChEBI" id="CHEBI:43474"/>
        <dbReference type="ChEBI" id="CHEBI:83421"/>
        <dbReference type="EC" id="3.1.3.16"/>
    </reaction>
</comment>
<evidence type="ECO:0000256" key="7">
    <source>
        <dbReference type="SAM" id="MobiDB-lite"/>
    </source>
</evidence>
<keyword evidence="3" id="KW-0378">Hydrolase</keyword>
<dbReference type="GO" id="GO:0005634">
    <property type="term" value="C:nucleus"/>
    <property type="evidence" value="ECO:0007669"/>
    <property type="project" value="UniProtKB-SubCell"/>
</dbReference>
<dbReference type="STRING" id="5722.A2DY00"/>
<dbReference type="PANTHER" id="PTHR23081:SF36">
    <property type="entry name" value="RNA POLYMERASE II SUBUNIT A C-TERMINAL DOMAIN PHOSPHATASE"/>
    <property type="match status" value="1"/>
</dbReference>
<dbReference type="SMART" id="SM00292">
    <property type="entry name" value="BRCT"/>
    <property type="match status" value="1"/>
</dbReference>
<name>A2DY00_TRIV3</name>
<dbReference type="EMBL" id="DS113266">
    <property type="protein sequence ID" value="EAY14736.1"/>
    <property type="molecule type" value="Genomic_DNA"/>
</dbReference>
<organism evidence="10 11">
    <name type="scientific">Trichomonas vaginalis (strain ATCC PRA-98 / G3)</name>
    <dbReference type="NCBI Taxonomy" id="412133"/>
    <lineage>
        <taxon>Eukaryota</taxon>
        <taxon>Metamonada</taxon>
        <taxon>Parabasalia</taxon>
        <taxon>Trichomonadida</taxon>
        <taxon>Trichomonadidae</taxon>
        <taxon>Trichomonas</taxon>
    </lineage>
</organism>
<dbReference type="InParanoid" id="A2DY00"/>
<evidence type="ECO:0000259" key="9">
    <source>
        <dbReference type="PROSITE" id="PS50969"/>
    </source>
</evidence>
<dbReference type="eggNOG" id="KOG0323">
    <property type="taxonomic scope" value="Eukaryota"/>
</dbReference>
<dbReference type="EC" id="3.1.3.16" evidence="2"/>
<comment type="subcellular location">
    <subcellularLocation>
        <location evidence="1">Nucleus</location>
    </subcellularLocation>
</comment>
<dbReference type="VEuPathDB" id="TrichDB:TVAG_038430"/>
<gene>
    <name evidence="10" type="ORF">TVAG_038430</name>
</gene>
<dbReference type="Gene3D" id="3.40.50.1000">
    <property type="entry name" value="HAD superfamily/HAD-like"/>
    <property type="match status" value="1"/>
</dbReference>
<feature type="compositionally biased region" description="Acidic residues" evidence="7">
    <location>
        <begin position="375"/>
        <end position="387"/>
    </location>
</feature>